<accession>A0A0F9Q444</accession>
<gene>
    <name evidence="1" type="ORF">LCGC14_1060690</name>
</gene>
<dbReference type="AlphaFoldDB" id="A0A0F9Q444"/>
<protein>
    <submittedName>
        <fullName evidence="1">Uncharacterized protein</fullName>
    </submittedName>
</protein>
<name>A0A0F9Q444_9ZZZZ</name>
<organism evidence="1">
    <name type="scientific">marine sediment metagenome</name>
    <dbReference type="NCBI Taxonomy" id="412755"/>
    <lineage>
        <taxon>unclassified sequences</taxon>
        <taxon>metagenomes</taxon>
        <taxon>ecological metagenomes</taxon>
    </lineage>
</organism>
<dbReference type="EMBL" id="LAZR01004500">
    <property type="protein sequence ID" value="KKN08046.1"/>
    <property type="molecule type" value="Genomic_DNA"/>
</dbReference>
<comment type="caution">
    <text evidence="1">The sequence shown here is derived from an EMBL/GenBank/DDBJ whole genome shotgun (WGS) entry which is preliminary data.</text>
</comment>
<proteinExistence type="predicted"/>
<reference evidence="1" key="1">
    <citation type="journal article" date="2015" name="Nature">
        <title>Complex archaea that bridge the gap between prokaryotes and eukaryotes.</title>
        <authorList>
            <person name="Spang A."/>
            <person name="Saw J.H."/>
            <person name="Jorgensen S.L."/>
            <person name="Zaremba-Niedzwiedzka K."/>
            <person name="Martijn J."/>
            <person name="Lind A.E."/>
            <person name="van Eijk R."/>
            <person name="Schleper C."/>
            <person name="Guy L."/>
            <person name="Ettema T.J."/>
        </authorList>
    </citation>
    <scope>NUCLEOTIDE SEQUENCE</scope>
</reference>
<evidence type="ECO:0000313" key="1">
    <source>
        <dbReference type="EMBL" id="KKN08046.1"/>
    </source>
</evidence>
<sequence>MHELGVKRFFDVHGEMGIKLVNVDGHEWPKRAAITVNELRDAIVSGVRKEKTYNLDLDTLIDKIFERVEERNQENSILK</sequence>